<feature type="compositionally biased region" description="Basic and acidic residues" evidence="1">
    <location>
        <begin position="162"/>
        <end position="172"/>
    </location>
</feature>
<accession>A0AAU9R4R9</accession>
<dbReference type="AlphaFoldDB" id="A0AAU9R4R9"/>
<name>A0AAU9R4R9_THLAR</name>
<evidence type="ECO:0000313" key="2">
    <source>
        <dbReference type="EMBL" id="CAH2033835.1"/>
    </source>
</evidence>
<keyword evidence="3" id="KW-1185">Reference proteome</keyword>
<sequence>MGVVMSSIIELHTHDIPADTLEWQDETPDLKNEPSFAGILLSVEKLAILHPHNHLSKRNLSTGRKEKPVAPVRAKKLREARNSVKPSNLGDPQPITAERIAELIYAPMKTAQLKLVDSVASSMLTMESRLERSLKDKMSAMLTAAGQGTVADQVIRDIDTETETDRMNDELSGRNPQTYDQKGSDEPKTQDIGDGDLITEPVTEQPDDPALCAEKIPGPRYRRRITISETLLGRREPKIRCTIQQLIARQGSKRGWRIAHQGARCNRFTAVDTTVPSKGRN</sequence>
<feature type="region of interest" description="Disordered" evidence="1">
    <location>
        <begin position="162"/>
        <end position="214"/>
    </location>
</feature>
<gene>
    <name evidence="2" type="ORF">TAV2_LOCUS2112</name>
</gene>
<dbReference type="Proteomes" id="UP000836841">
    <property type="component" value="Chromosome 1"/>
</dbReference>
<reference evidence="2 3" key="1">
    <citation type="submission" date="2022-03" db="EMBL/GenBank/DDBJ databases">
        <authorList>
            <person name="Nunn A."/>
            <person name="Chopra R."/>
            <person name="Nunn A."/>
            <person name="Contreras Garrido A."/>
        </authorList>
    </citation>
    <scope>NUCLEOTIDE SEQUENCE [LARGE SCALE GENOMIC DNA]</scope>
</reference>
<proteinExistence type="predicted"/>
<dbReference type="EMBL" id="OU466857">
    <property type="protein sequence ID" value="CAH2033835.1"/>
    <property type="molecule type" value="Genomic_DNA"/>
</dbReference>
<protein>
    <submittedName>
        <fullName evidence="2">Uncharacterized protein</fullName>
    </submittedName>
</protein>
<evidence type="ECO:0000313" key="3">
    <source>
        <dbReference type="Proteomes" id="UP000836841"/>
    </source>
</evidence>
<feature type="compositionally biased region" description="Basic and acidic residues" evidence="1">
    <location>
        <begin position="182"/>
        <end position="191"/>
    </location>
</feature>
<evidence type="ECO:0000256" key="1">
    <source>
        <dbReference type="SAM" id="MobiDB-lite"/>
    </source>
</evidence>
<organism evidence="2 3">
    <name type="scientific">Thlaspi arvense</name>
    <name type="common">Field penny-cress</name>
    <dbReference type="NCBI Taxonomy" id="13288"/>
    <lineage>
        <taxon>Eukaryota</taxon>
        <taxon>Viridiplantae</taxon>
        <taxon>Streptophyta</taxon>
        <taxon>Embryophyta</taxon>
        <taxon>Tracheophyta</taxon>
        <taxon>Spermatophyta</taxon>
        <taxon>Magnoliopsida</taxon>
        <taxon>eudicotyledons</taxon>
        <taxon>Gunneridae</taxon>
        <taxon>Pentapetalae</taxon>
        <taxon>rosids</taxon>
        <taxon>malvids</taxon>
        <taxon>Brassicales</taxon>
        <taxon>Brassicaceae</taxon>
        <taxon>Thlaspideae</taxon>
        <taxon>Thlaspi</taxon>
    </lineage>
</organism>